<comment type="similarity">
    <text evidence="1">Belongs to the N-acylglucosamine 2-epimerase family.</text>
</comment>
<reference evidence="3 4" key="1">
    <citation type="journal article" date="2015" name="BMC Genomics">
        <title>Comparative genomics and metabolic profiling of the genus Lysobacter.</title>
        <authorList>
            <person name="de Bruijn I."/>
            <person name="Cheng X."/>
            <person name="de Jager V."/>
            <person name="Exposito R.G."/>
            <person name="Watrous J."/>
            <person name="Patel N."/>
            <person name="Postma J."/>
            <person name="Dorrestein P.C."/>
            <person name="Kobayashi D."/>
            <person name="Raaijmakers J.M."/>
        </authorList>
    </citation>
    <scope>NUCLEOTIDE SEQUENCE [LARGE SCALE GENOMIC DNA]</scope>
    <source>
        <strain evidence="3 4">76</strain>
    </source>
</reference>
<evidence type="ECO:0000256" key="1">
    <source>
        <dbReference type="ARBA" id="ARBA00008558"/>
    </source>
</evidence>
<dbReference type="STRING" id="84531.LA76x_0378"/>
<dbReference type="KEGG" id="lab:LA76x_0378"/>
<dbReference type="GO" id="GO:0005975">
    <property type="term" value="P:carbohydrate metabolic process"/>
    <property type="evidence" value="ECO:0007669"/>
    <property type="project" value="InterPro"/>
</dbReference>
<evidence type="ECO:0000313" key="4">
    <source>
        <dbReference type="Proteomes" id="UP000060787"/>
    </source>
</evidence>
<dbReference type="Pfam" id="PF07221">
    <property type="entry name" value="GlcNAc_2-epim"/>
    <property type="match status" value="1"/>
</dbReference>
<dbReference type="eggNOG" id="COG2942">
    <property type="taxonomic scope" value="Bacteria"/>
</dbReference>
<dbReference type="AlphaFoldDB" id="A0A0S2F4P6"/>
<dbReference type="PATRIC" id="fig|84531.8.peg.386"/>
<evidence type="ECO:0000313" key="3">
    <source>
        <dbReference type="EMBL" id="ALN78540.1"/>
    </source>
</evidence>
<evidence type="ECO:0000256" key="2">
    <source>
        <dbReference type="ARBA" id="ARBA00023235"/>
    </source>
</evidence>
<accession>A0A0S2F4P6</accession>
<protein>
    <submittedName>
        <fullName evidence="3">N-acylglucosamine 2-epimerase family protein</fullName>
    </submittedName>
</protein>
<dbReference type="CDD" id="cd00249">
    <property type="entry name" value="AGE"/>
    <property type="match status" value="1"/>
</dbReference>
<dbReference type="InterPro" id="IPR008928">
    <property type="entry name" value="6-hairpin_glycosidase_sf"/>
</dbReference>
<organism evidence="3 4">
    <name type="scientific">Lysobacter antibioticus</name>
    <dbReference type="NCBI Taxonomy" id="84531"/>
    <lineage>
        <taxon>Bacteria</taxon>
        <taxon>Pseudomonadati</taxon>
        <taxon>Pseudomonadota</taxon>
        <taxon>Gammaproteobacteria</taxon>
        <taxon>Lysobacterales</taxon>
        <taxon>Lysobacteraceae</taxon>
        <taxon>Lysobacter</taxon>
    </lineage>
</organism>
<dbReference type="FunFam" id="1.50.10.10:FF:000057">
    <property type="entry name" value="N-acylglucosamine 2-epimerase"/>
    <property type="match status" value="1"/>
</dbReference>
<dbReference type="Gene3D" id="1.50.10.10">
    <property type="match status" value="1"/>
</dbReference>
<name>A0A0S2F4P6_LYSAN</name>
<dbReference type="InterPro" id="IPR010819">
    <property type="entry name" value="AGE/CE"/>
</dbReference>
<keyword evidence="4" id="KW-1185">Reference proteome</keyword>
<sequence length="404" mass="47350">MNLPLHPLPDFRKAETLRAHIADTMAFYDPVARDPDGGFFHYFRDDGAVYDASHRHLVSSTRFVFNYAMAAIEFEREDYRELARHGLRYLREKHRNAETGGYAWTIRDGQPEDRMNHCYGGAFVLLAYSTALKAGIDEASGWMDETWDLLEQRFWEAPHGLYRDEADADWNFSDYRGQNANMHMCEAMLAAYEASGQRRYLDRALTLAQHMTQRQAAKSEGLVWEHYDRDWNIDWDYHRDDPKHLFRPWGFQPGHQTEWAKLLLILDRHLSPSDEAPAWLVPTARHLFDVAVARSWDSEHGGLFYGFAPDGSVCDDDKYFWVQAESLATAALLAARTGDDLYWQWYDKLWAYAWQHMVDHRYGAWYRILDRENRKYSDEKSPAGKTDYHTMGACYEVMRLLRQG</sequence>
<dbReference type="GO" id="GO:0016853">
    <property type="term" value="F:isomerase activity"/>
    <property type="evidence" value="ECO:0007669"/>
    <property type="project" value="UniProtKB-KW"/>
</dbReference>
<dbReference type="SUPFAM" id="SSF48208">
    <property type="entry name" value="Six-hairpin glycosidases"/>
    <property type="match status" value="1"/>
</dbReference>
<gene>
    <name evidence="3" type="ORF">LA76x_0378</name>
</gene>
<dbReference type="InterPro" id="IPR034116">
    <property type="entry name" value="AGE_dom"/>
</dbReference>
<dbReference type="PANTHER" id="PTHR15108">
    <property type="entry name" value="N-ACYLGLUCOSAMINE-2-EPIMERASE"/>
    <property type="match status" value="1"/>
</dbReference>
<dbReference type="Proteomes" id="UP000060787">
    <property type="component" value="Chromosome"/>
</dbReference>
<dbReference type="RefSeq" id="WP_057916323.1">
    <property type="nucleotide sequence ID" value="NZ_CP011129.1"/>
</dbReference>
<dbReference type="InterPro" id="IPR012341">
    <property type="entry name" value="6hp_glycosidase-like_sf"/>
</dbReference>
<dbReference type="EMBL" id="CP011129">
    <property type="protein sequence ID" value="ALN78540.1"/>
    <property type="molecule type" value="Genomic_DNA"/>
</dbReference>
<keyword evidence="2" id="KW-0413">Isomerase</keyword>
<proteinExistence type="inferred from homology"/>